<evidence type="ECO:0000256" key="5">
    <source>
        <dbReference type="ARBA" id="ARBA00022989"/>
    </source>
</evidence>
<dbReference type="InterPro" id="IPR012452">
    <property type="entry name" value="DUF1657"/>
</dbReference>
<evidence type="ECO:0000256" key="4">
    <source>
        <dbReference type="ARBA" id="ARBA00022692"/>
    </source>
</evidence>
<comment type="subcellular location">
    <subcellularLocation>
        <location evidence="1">Cell membrane</location>
        <topology evidence="1">Multi-pass membrane protein</topology>
    </subcellularLocation>
</comment>
<keyword evidence="4 7" id="KW-0812">Transmembrane</keyword>
<dbReference type="GO" id="GO:0005886">
    <property type="term" value="C:plasma membrane"/>
    <property type="evidence" value="ECO:0007669"/>
    <property type="project" value="UniProtKB-SubCell"/>
</dbReference>
<dbReference type="AlphaFoldDB" id="A0A940NPU9"/>
<dbReference type="InterPro" id="IPR023090">
    <property type="entry name" value="UPF0702_alpha/beta_dom_sf"/>
</dbReference>
<reference evidence="9" key="1">
    <citation type="submission" date="2021-04" db="EMBL/GenBank/DDBJ databases">
        <title>Genome seq and assembly of Bacillus sp.</title>
        <authorList>
            <person name="Chhetri G."/>
        </authorList>
    </citation>
    <scope>NUCLEOTIDE SEQUENCE</scope>
    <source>
        <strain evidence="9">RG28</strain>
    </source>
</reference>
<accession>A0A940NPU9</accession>
<keyword evidence="3" id="KW-1003">Cell membrane</keyword>
<dbReference type="Pfam" id="PF07870">
    <property type="entry name" value="DUF1657"/>
    <property type="match status" value="1"/>
</dbReference>
<dbReference type="PANTHER" id="PTHR34582">
    <property type="entry name" value="UPF0702 TRANSMEMBRANE PROTEIN YCAP"/>
    <property type="match status" value="1"/>
</dbReference>
<proteinExistence type="inferred from homology"/>
<sequence>MLNFPQWLDIIIRSIVLLAVLFLLTKWLGKRQLSQLSFFEYINGITIGSIAAEVSTGLEKNFLHGLYSMLVWAAVPFIIGLLSLKNKKARNFFEGKASVFIKDGKILEDNLKKEKYTIDELLQLLRKKQVFNISEIEFAVLEANGELNVLLKKENQPLTPKDIGLQVAPQKENQTVIMDGEILDEPLSECGHNRGWLNIELDKLGVSLENVFLGQVDSYGKLTVDVYNDKIQVPDNQEKPMLLASLKKCQADLELFALQTDSKNAQTMYQTNAERLQKILDKVTYLIKD</sequence>
<evidence type="ECO:0000256" key="7">
    <source>
        <dbReference type="SAM" id="Phobius"/>
    </source>
</evidence>
<organism evidence="9 10">
    <name type="scientific">Gottfriedia endophytica</name>
    <dbReference type="NCBI Taxonomy" id="2820819"/>
    <lineage>
        <taxon>Bacteria</taxon>
        <taxon>Bacillati</taxon>
        <taxon>Bacillota</taxon>
        <taxon>Bacilli</taxon>
        <taxon>Bacillales</taxon>
        <taxon>Bacillaceae</taxon>
        <taxon>Gottfriedia</taxon>
    </lineage>
</organism>
<comment type="similarity">
    <text evidence="2">Belongs to the UPF0702 family.</text>
</comment>
<feature type="transmembrane region" description="Helical" evidence="7">
    <location>
        <begin position="66"/>
        <end position="84"/>
    </location>
</feature>
<gene>
    <name evidence="9" type="ORF">J5Y03_15625</name>
</gene>
<evidence type="ECO:0000256" key="2">
    <source>
        <dbReference type="ARBA" id="ARBA00006448"/>
    </source>
</evidence>
<evidence type="ECO:0000256" key="6">
    <source>
        <dbReference type="ARBA" id="ARBA00023136"/>
    </source>
</evidence>
<name>A0A940NPU9_9BACI</name>
<feature type="domain" description="YetF C-terminal" evidence="8">
    <location>
        <begin position="85"/>
        <end position="217"/>
    </location>
</feature>
<evidence type="ECO:0000256" key="3">
    <source>
        <dbReference type="ARBA" id="ARBA00022475"/>
    </source>
</evidence>
<evidence type="ECO:0000259" key="8">
    <source>
        <dbReference type="Pfam" id="PF04239"/>
    </source>
</evidence>
<comment type="caution">
    <text evidence="9">The sequence shown here is derived from an EMBL/GenBank/DDBJ whole genome shotgun (WGS) entry which is preliminary data.</text>
</comment>
<keyword evidence="10" id="KW-1185">Reference proteome</keyword>
<feature type="transmembrane region" description="Helical" evidence="7">
    <location>
        <begin position="6"/>
        <end position="24"/>
    </location>
</feature>
<dbReference type="EMBL" id="JAGIYQ010000012">
    <property type="protein sequence ID" value="MBP0726591.1"/>
    <property type="molecule type" value="Genomic_DNA"/>
</dbReference>
<evidence type="ECO:0000313" key="10">
    <source>
        <dbReference type="Proteomes" id="UP000682134"/>
    </source>
</evidence>
<keyword evidence="6 7" id="KW-0472">Membrane</keyword>
<keyword evidence="5 7" id="KW-1133">Transmembrane helix</keyword>
<dbReference type="InterPro" id="IPR007353">
    <property type="entry name" value="DUF421"/>
</dbReference>
<dbReference type="Pfam" id="PF04239">
    <property type="entry name" value="DUF421"/>
    <property type="match status" value="1"/>
</dbReference>
<dbReference type="Gene3D" id="3.30.240.20">
    <property type="entry name" value="bsu07140 like domains"/>
    <property type="match status" value="2"/>
</dbReference>
<protein>
    <submittedName>
        <fullName evidence="9">DUF421 domain-containing protein</fullName>
    </submittedName>
</protein>
<evidence type="ECO:0000256" key="1">
    <source>
        <dbReference type="ARBA" id="ARBA00004651"/>
    </source>
</evidence>
<feature type="transmembrane region" description="Helical" evidence="7">
    <location>
        <begin position="36"/>
        <end position="54"/>
    </location>
</feature>
<dbReference type="PANTHER" id="PTHR34582:SF7">
    <property type="entry name" value="UPF0702 TRANSMEMBRANE PROTEIN YDFS"/>
    <property type="match status" value="1"/>
</dbReference>
<dbReference type="Proteomes" id="UP000682134">
    <property type="component" value="Unassembled WGS sequence"/>
</dbReference>
<evidence type="ECO:0000313" key="9">
    <source>
        <dbReference type="EMBL" id="MBP0726591.1"/>
    </source>
</evidence>
<dbReference type="RefSeq" id="WP_209406930.1">
    <property type="nucleotide sequence ID" value="NZ_JAGIYQ010000012.1"/>
</dbReference>